<evidence type="ECO:0000256" key="2">
    <source>
        <dbReference type="SAM" id="MobiDB-lite"/>
    </source>
</evidence>
<evidence type="ECO:0000259" key="4">
    <source>
        <dbReference type="PROSITE" id="PS51123"/>
    </source>
</evidence>
<feature type="domain" description="OmpA-like" evidence="4">
    <location>
        <begin position="426"/>
        <end position="544"/>
    </location>
</feature>
<dbReference type="RefSeq" id="WP_067429961.1">
    <property type="nucleotide sequence ID" value="NZ_LN907827.1"/>
</dbReference>
<dbReference type="PROSITE" id="PS51123">
    <property type="entry name" value="OMPA_2"/>
    <property type="match status" value="1"/>
</dbReference>
<dbReference type="PANTHER" id="PTHR30329">
    <property type="entry name" value="STATOR ELEMENT OF FLAGELLAR MOTOR COMPLEX"/>
    <property type="match status" value="1"/>
</dbReference>
<dbReference type="PANTHER" id="PTHR30329:SF20">
    <property type="entry name" value="EXPORTED PROTEIN"/>
    <property type="match status" value="1"/>
</dbReference>
<reference evidence="6" key="1">
    <citation type="submission" date="2015-11" db="EMBL/GenBank/DDBJ databases">
        <authorList>
            <person name="Blom J."/>
        </authorList>
    </citation>
    <scope>NUCLEOTIDE SEQUENCE [LARGE SCALE GENOMIC DNA]</scope>
</reference>
<dbReference type="STRING" id="1619313.EM595_1567"/>
<evidence type="ECO:0000313" key="6">
    <source>
        <dbReference type="Proteomes" id="UP000059419"/>
    </source>
</evidence>
<keyword evidence="3" id="KW-1133">Transmembrane helix</keyword>
<keyword evidence="1 3" id="KW-0472">Membrane</keyword>
<name>A0A0U5KZJ3_9GAMM</name>
<dbReference type="InterPro" id="IPR006665">
    <property type="entry name" value="OmpA-like"/>
</dbReference>
<dbReference type="PATRIC" id="fig|1619313.3.peg.1623"/>
<dbReference type="InterPro" id="IPR036737">
    <property type="entry name" value="OmpA-like_sf"/>
</dbReference>
<dbReference type="KEGG" id="ege:EM595_1567"/>
<dbReference type="GO" id="GO:0016020">
    <property type="term" value="C:membrane"/>
    <property type="evidence" value="ECO:0007669"/>
    <property type="project" value="UniProtKB-UniRule"/>
</dbReference>
<keyword evidence="6" id="KW-1185">Reference proteome</keyword>
<evidence type="ECO:0000256" key="3">
    <source>
        <dbReference type="SAM" id="Phobius"/>
    </source>
</evidence>
<accession>A0A0U5KZJ3</accession>
<evidence type="ECO:0000313" key="5">
    <source>
        <dbReference type="EMBL" id="CUU23801.1"/>
    </source>
</evidence>
<sequence>MSTALQRTLAIWMVLLVAALLLPLPHWVAIVMLVAGLALLLVATRVTRRPARSETLFGADDLPDADYRQPVVLVCGDNVQEWPESAGVLTVPHGCWVRVAAEQALDVMVRQLLSCRPAWGSQLSVMICISPQQQQDRDLLSNRLLALRWQVCQLRRETGYSLPLALYVWVGSALVNQALWQAQLAGKPTSLWSDNTPPSSPERWLTAGGSMALQQQVLMTSLADWVRQEVVAVLTDPDADMPCATPVCIVQGLNASHDDALTTSLWTRWLQQHTALVQVAGWLPASESNQARPSLLPESVLPLLPKGRGLTPCQRACRGALWTVVMAGVVALCCSAWNNHQLLQRVAFDIAHYERIAMTDYPQKAAAIGVLHQDAAELDKYARHGAPLRLGLGLYQGGHLRLPLLEVIRSYVPPPPTPLPPPVENHVESIIRLDSLSLFDSGKAALNQGSTKTLVNSLVGIKAKPGWLIVVSGHTDNTGNSALNQTLSMTRAAAVRDWMRDTGDVPESCFAVQGYGAGRPVAPNDTAEGRALNRRVEISLVPQADACRMPGNTLTPSQEDGVDNNLMEK</sequence>
<feature type="transmembrane region" description="Helical" evidence="3">
    <location>
        <begin position="12"/>
        <end position="42"/>
    </location>
</feature>
<protein>
    <submittedName>
        <fullName evidence="5">Membrane protein</fullName>
    </submittedName>
</protein>
<evidence type="ECO:0000256" key="1">
    <source>
        <dbReference type="PROSITE-ProRule" id="PRU00473"/>
    </source>
</evidence>
<dbReference type="OrthoDB" id="345640at2"/>
<organism evidence="5 6">
    <name type="scientific">Duffyella gerundensis</name>
    <dbReference type="NCBI Taxonomy" id="1619313"/>
    <lineage>
        <taxon>Bacteria</taxon>
        <taxon>Pseudomonadati</taxon>
        <taxon>Pseudomonadota</taxon>
        <taxon>Gammaproteobacteria</taxon>
        <taxon>Enterobacterales</taxon>
        <taxon>Erwiniaceae</taxon>
        <taxon>Duffyella</taxon>
    </lineage>
</organism>
<gene>
    <name evidence="5" type="ORF">EM595_1567</name>
</gene>
<dbReference type="Gene3D" id="3.30.1330.60">
    <property type="entry name" value="OmpA-like domain"/>
    <property type="match status" value="1"/>
</dbReference>
<dbReference type="EMBL" id="LN907827">
    <property type="protein sequence ID" value="CUU23801.1"/>
    <property type="molecule type" value="Genomic_DNA"/>
</dbReference>
<keyword evidence="3" id="KW-0812">Transmembrane</keyword>
<dbReference type="CDD" id="cd07185">
    <property type="entry name" value="OmpA_C-like"/>
    <property type="match status" value="1"/>
</dbReference>
<dbReference type="SUPFAM" id="SSF103088">
    <property type="entry name" value="OmpA-like"/>
    <property type="match status" value="1"/>
</dbReference>
<dbReference type="Proteomes" id="UP000059419">
    <property type="component" value="Chromosome 1"/>
</dbReference>
<proteinExistence type="predicted"/>
<dbReference type="AlphaFoldDB" id="A0A0U5KZJ3"/>
<dbReference type="InterPro" id="IPR050330">
    <property type="entry name" value="Bact_OuterMem_StrucFunc"/>
</dbReference>
<dbReference type="Pfam" id="PF00691">
    <property type="entry name" value="OmpA"/>
    <property type="match status" value="1"/>
</dbReference>
<feature type="region of interest" description="Disordered" evidence="2">
    <location>
        <begin position="549"/>
        <end position="569"/>
    </location>
</feature>